<protein>
    <submittedName>
        <fullName evidence="1">Uncharacterized protein</fullName>
    </submittedName>
</protein>
<gene>
    <name evidence="1" type="ORF">METZ01_LOCUS259792</name>
</gene>
<accession>A0A382J556</accession>
<proteinExistence type="predicted"/>
<dbReference type="AlphaFoldDB" id="A0A382J556"/>
<name>A0A382J556_9ZZZZ</name>
<dbReference type="EMBL" id="UINC01071770">
    <property type="protein sequence ID" value="SVC06938.1"/>
    <property type="molecule type" value="Genomic_DNA"/>
</dbReference>
<sequence>MEWNQIISLSLFAALVAVEYFKPGTFTSKK</sequence>
<reference evidence="1" key="1">
    <citation type="submission" date="2018-05" db="EMBL/GenBank/DDBJ databases">
        <authorList>
            <person name="Lanie J.A."/>
            <person name="Ng W.-L."/>
            <person name="Kazmierczak K.M."/>
            <person name="Andrzejewski T.M."/>
            <person name="Davidsen T.M."/>
            <person name="Wayne K.J."/>
            <person name="Tettelin H."/>
            <person name="Glass J.I."/>
            <person name="Rusch D."/>
            <person name="Podicherti R."/>
            <person name="Tsui H.-C.T."/>
            <person name="Winkler M.E."/>
        </authorList>
    </citation>
    <scope>NUCLEOTIDE SEQUENCE</scope>
</reference>
<organism evidence="1">
    <name type="scientific">marine metagenome</name>
    <dbReference type="NCBI Taxonomy" id="408172"/>
    <lineage>
        <taxon>unclassified sequences</taxon>
        <taxon>metagenomes</taxon>
        <taxon>ecological metagenomes</taxon>
    </lineage>
</organism>
<evidence type="ECO:0000313" key="1">
    <source>
        <dbReference type="EMBL" id="SVC06938.1"/>
    </source>
</evidence>